<protein>
    <submittedName>
        <fullName evidence="1">Uncharacterized protein</fullName>
    </submittedName>
</protein>
<organism evidence="1">
    <name type="scientific">Planktothricoides raciborskii GIHE-MW2</name>
    <dbReference type="NCBI Taxonomy" id="2792601"/>
    <lineage>
        <taxon>Bacteria</taxon>
        <taxon>Bacillati</taxon>
        <taxon>Cyanobacteriota</taxon>
        <taxon>Cyanophyceae</taxon>
        <taxon>Oscillatoriophycideae</taxon>
        <taxon>Oscillatoriales</taxon>
        <taxon>Oscillatoriaceae</taxon>
        <taxon>Planktothricoides</taxon>
    </lineage>
</organism>
<dbReference type="AlphaFoldDB" id="A0AAU8JAY4"/>
<proteinExistence type="predicted"/>
<gene>
    <name evidence="1" type="ORF">ABWT76_004389</name>
</gene>
<accession>A0AAU8JAY4</accession>
<dbReference type="RefSeq" id="WP_054470100.1">
    <property type="nucleotide sequence ID" value="NZ_CP159837.1"/>
</dbReference>
<name>A0AAU8JAY4_9CYAN</name>
<dbReference type="EMBL" id="CP159837">
    <property type="protein sequence ID" value="XCM35693.1"/>
    <property type="molecule type" value="Genomic_DNA"/>
</dbReference>
<evidence type="ECO:0000313" key="1">
    <source>
        <dbReference type="EMBL" id="XCM35693.1"/>
    </source>
</evidence>
<reference evidence="1" key="1">
    <citation type="submission" date="2024-07" db="EMBL/GenBank/DDBJ databases">
        <authorList>
            <person name="Kim Y.J."/>
            <person name="Jeong J.Y."/>
        </authorList>
    </citation>
    <scope>NUCLEOTIDE SEQUENCE</scope>
    <source>
        <strain evidence="1">GIHE-MW2</strain>
    </source>
</reference>
<sequence>MLQFIGNQPVSNNTKTYSNSAHATIAVSVTAVDAIAARSDRKRLIIINRSVNTLYVATGTVASKPATAANAEIEIPGQYAYEFSAVPTTAINFLWASKSTPDSRAEALITENW</sequence>